<feature type="binding site" evidence="8">
    <location>
        <begin position="13"/>
        <end position="20"/>
    </location>
    <ligand>
        <name>ATP</name>
        <dbReference type="ChEBI" id="CHEBI:30616"/>
    </ligand>
</feature>
<dbReference type="EMBL" id="JAGVWE010000002">
    <property type="protein sequence ID" value="MBS3062574.1"/>
    <property type="molecule type" value="Genomic_DNA"/>
</dbReference>
<comment type="catalytic activity">
    <reaction evidence="7 8">
        <text>dTMP + ATP = dTDP + ADP</text>
        <dbReference type="Rhea" id="RHEA:13517"/>
        <dbReference type="ChEBI" id="CHEBI:30616"/>
        <dbReference type="ChEBI" id="CHEBI:58369"/>
        <dbReference type="ChEBI" id="CHEBI:63528"/>
        <dbReference type="ChEBI" id="CHEBI:456216"/>
        <dbReference type="EC" id="2.7.4.9"/>
    </reaction>
</comment>
<accession>A0A8T4L7L3</accession>
<comment type="similarity">
    <text evidence="1 8">Belongs to the thymidylate kinase family.</text>
</comment>
<name>A0A8T4L7L3_9ARCH</name>
<reference evidence="10" key="1">
    <citation type="submission" date="2021-03" db="EMBL/GenBank/DDBJ databases">
        <authorList>
            <person name="Jaffe A."/>
        </authorList>
    </citation>
    <scope>NUCLEOTIDE SEQUENCE</scope>
    <source>
        <strain evidence="10">RIFCSPLOWO2_01_FULL_58_19</strain>
    </source>
</reference>
<dbReference type="HAMAP" id="MF_00165">
    <property type="entry name" value="Thymidylate_kinase"/>
    <property type="match status" value="1"/>
</dbReference>
<dbReference type="GO" id="GO:0004798">
    <property type="term" value="F:dTMP kinase activity"/>
    <property type="evidence" value="ECO:0007669"/>
    <property type="project" value="UniProtKB-UniRule"/>
</dbReference>
<dbReference type="Gene3D" id="3.40.50.300">
    <property type="entry name" value="P-loop containing nucleotide triphosphate hydrolases"/>
    <property type="match status" value="1"/>
</dbReference>
<evidence type="ECO:0000256" key="7">
    <source>
        <dbReference type="ARBA" id="ARBA00048743"/>
    </source>
</evidence>
<evidence type="ECO:0000256" key="3">
    <source>
        <dbReference type="ARBA" id="ARBA00022727"/>
    </source>
</evidence>
<dbReference type="GO" id="GO:0005524">
    <property type="term" value="F:ATP binding"/>
    <property type="evidence" value="ECO:0007669"/>
    <property type="project" value="UniProtKB-UniRule"/>
</dbReference>
<dbReference type="InterPro" id="IPR039430">
    <property type="entry name" value="Thymidylate_kin-like_dom"/>
</dbReference>
<dbReference type="PANTHER" id="PTHR10344:SF4">
    <property type="entry name" value="UMP-CMP KINASE 2, MITOCHONDRIAL"/>
    <property type="match status" value="1"/>
</dbReference>
<keyword evidence="2 8" id="KW-0808">Transferase</keyword>
<comment type="caution">
    <text evidence="10">The sequence shown here is derived from an EMBL/GenBank/DDBJ whole genome shotgun (WGS) entry which is preliminary data.</text>
</comment>
<evidence type="ECO:0000256" key="2">
    <source>
        <dbReference type="ARBA" id="ARBA00022679"/>
    </source>
</evidence>
<evidence type="ECO:0000256" key="6">
    <source>
        <dbReference type="ARBA" id="ARBA00022840"/>
    </source>
</evidence>
<dbReference type="Proteomes" id="UP000678237">
    <property type="component" value="Unassembled WGS sequence"/>
</dbReference>
<evidence type="ECO:0000256" key="4">
    <source>
        <dbReference type="ARBA" id="ARBA00022741"/>
    </source>
</evidence>
<organism evidence="10 11">
    <name type="scientific">Candidatus Iainarchaeum sp</name>
    <dbReference type="NCBI Taxonomy" id="3101447"/>
    <lineage>
        <taxon>Archaea</taxon>
        <taxon>Candidatus Iainarchaeota</taxon>
        <taxon>Candidatus Iainarchaeia</taxon>
        <taxon>Candidatus Iainarchaeales</taxon>
        <taxon>Candidatus Iainarchaeaceae</taxon>
        <taxon>Candidatus Iainarchaeum</taxon>
    </lineage>
</organism>
<sequence length="210" mass="23724">MLSPKGKFIVVDGIDGSGKSSLLFHIADYLLEKGLDKNRLLLTAEPTDGLFGHEIRELLKAETDPKANARKFLDLYVRDRREHVKKELLPALVAGKIVVCDRYKYATLAYQSAQGIPVQEIVDLHKGLPVPGLALILDVPASIALERMQADKRRAYLEKFERVDFQEEIRGVFQRMPGFFPGENIQVLDACRPLREIMPDVKKLLDAFLP</sequence>
<evidence type="ECO:0000256" key="1">
    <source>
        <dbReference type="ARBA" id="ARBA00009776"/>
    </source>
</evidence>
<dbReference type="GO" id="GO:0006235">
    <property type="term" value="P:dTTP biosynthetic process"/>
    <property type="evidence" value="ECO:0007669"/>
    <property type="project" value="UniProtKB-UniRule"/>
</dbReference>
<dbReference type="PANTHER" id="PTHR10344">
    <property type="entry name" value="THYMIDYLATE KINASE"/>
    <property type="match status" value="1"/>
</dbReference>
<keyword evidence="4 8" id="KW-0547">Nucleotide-binding</keyword>
<keyword evidence="5 8" id="KW-0418">Kinase</keyword>
<evidence type="ECO:0000313" key="11">
    <source>
        <dbReference type="Proteomes" id="UP000678237"/>
    </source>
</evidence>
<keyword evidence="3 8" id="KW-0545">Nucleotide biosynthesis</keyword>
<dbReference type="NCBIfam" id="TIGR00041">
    <property type="entry name" value="DTMP_kinase"/>
    <property type="match status" value="1"/>
</dbReference>
<dbReference type="InterPro" id="IPR018094">
    <property type="entry name" value="Thymidylate_kinase"/>
</dbReference>
<dbReference type="GO" id="GO:0006233">
    <property type="term" value="P:dTDP biosynthetic process"/>
    <property type="evidence" value="ECO:0007669"/>
    <property type="project" value="InterPro"/>
</dbReference>
<keyword evidence="6 8" id="KW-0067">ATP-binding</keyword>
<evidence type="ECO:0000256" key="8">
    <source>
        <dbReference type="HAMAP-Rule" id="MF_00165"/>
    </source>
</evidence>
<gene>
    <name evidence="8 10" type="primary">tmk</name>
    <name evidence="10" type="ORF">J4203_01765</name>
</gene>
<dbReference type="GO" id="GO:0006227">
    <property type="term" value="P:dUDP biosynthetic process"/>
    <property type="evidence" value="ECO:0007669"/>
    <property type="project" value="TreeGrafter"/>
</dbReference>
<evidence type="ECO:0000313" key="10">
    <source>
        <dbReference type="EMBL" id="MBS3062574.1"/>
    </source>
</evidence>
<evidence type="ECO:0000256" key="5">
    <source>
        <dbReference type="ARBA" id="ARBA00022777"/>
    </source>
</evidence>
<dbReference type="GO" id="GO:0005737">
    <property type="term" value="C:cytoplasm"/>
    <property type="evidence" value="ECO:0007669"/>
    <property type="project" value="TreeGrafter"/>
</dbReference>
<dbReference type="Pfam" id="PF02223">
    <property type="entry name" value="Thymidylate_kin"/>
    <property type="match status" value="1"/>
</dbReference>
<dbReference type="AlphaFoldDB" id="A0A8T4L7L3"/>
<dbReference type="EC" id="2.7.4.9" evidence="8"/>
<dbReference type="CDD" id="cd01672">
    <property type="entry name" value="TMPK"/>
    <property type="match status" value="1"/>
</dbReference>
<proteinExistence type="inferred from homology"/>
<reference evidence="10" key="2">
    <citation type="submission" date="2021-05" db="EMBL/GenBank/DDBJ databases">
        <title>Protein family content uncovers lineage relationships and bacterial pathway maintenance mechanisms in DPANN archaea.</title>
        <authorList>
            <person name="Castelle C.J."/>
            <person name="Meheust R."/>
            <person name="Jaffe A.L."/>
            <person name="Seitz K."/>
            <person name="Gong X."/>
            <person name="Baker B.J."/>
            <person name="Banfield J.F."/>
        </authorList>
    </citation>
    <scope>NUCLEOTIDE SEQUENCE</scope>
    <source>
        <strain evidence="10">RIFCSPLOWO2_01_FULL_58_19</strain>
    </source>
</reference>
<protein>
    <recommendedName>
        <fullName evidence="8">Probable thymidylate kinase</fullName>
        <ecNumber evidence="8">2.7.4.9</ecNumber>
    </recommendedName>
    <alternativeName>
        <fullName evidence="8">dTMP kinase</fullName>
    </alternativeName>
</protein>
<dbReference type="SUPFAM" id="SSF52540">
    <property type="entry name" value="P-loop containing nucleoside triphosphate hydrolases"/>
    <property type="match status" value="1"/>
</dbReference>
<evidence type="ECO:0000259" key="9">
    <source>
        <dbReference type="Pfam" id="PF02223"/>
    </source>
</evidence>
<dbReference type="InterPro" id="IPR027417">
    <property type="entry name" value="P-loop_NTPase"/>
</dbReference>
<feature type="domain" description="Thymidylate kinase-like" evidence="9">
    <location>
        <begin position="11"/>
        <end position="198"/>
    </location>
</feature>